<keyword evidence="2" id="KW-0479">Metal-binding</keyword>
<evidence type="ECO:0000256" key="5">
    <source>
        <dbReference type="ARBA" id="ARBA00022833"/>
    </source>
</evidence>
<dbReference type="PANTHER" id="PTHR23226">
    <property type="entry name" value="ZINC FINGER AND SCAN DOMAIN-CONTAINING"/>
    <property type="match status" value="1"/>
</dbReference>
<dbReference type="InterPro" id="IPR036236">
    <property type="entry name" value="Znf_C2H2_sf"/>
</dbReference>
<dbReference type="SUPFAM" id="SSF57667">
    <property type="entry name" value="beta-beta-alpha zinc fingers"/>
    <property type="match status" value="2"/>
</dbReference>
<dbReference type="GO" id="GO:0005634">
    <property type="term" value="C:nucleus"/>
    <property type="evidence" value="ECO:0007669"/>
    <property type="project" value="UniProtKB-SubCell"/>
</dbReference>
<dbReference type="AlphaFoldDB" id="A0AAV2SRU3"/>
<proteinExistence type="predicted"/>
<comment type="caution">
    <text evidence="9">The sequence shown here is derived from an EMBL/GenBank/DDBJ whole genome shotgun (WGS) entry which is preliminary data.</text>
</comment>
<dbReference type="FunFam" id="3.30.160.60:FF:001182">
    <property type="entry name" value="Zinc finger, C2H2 type"/>
    <property type="match status" value="1"/>
</dbReference>
<protein>
    <recommendedName>
        <fullName evidence="8">C2H2-type domain-containing protein</fullName>
    </recommendedName>
</protein>
<dbReference type="FunFam" id="3.30.160.60:FF:000100">
    <property type="entry name" value="Zinc finger 45-like"/>
    <property type="match status" value="1"/>
</dbReference>
<feature type="non-terminal residue" evidence="9">
    <location>
        <position position="132"/>
    </location>
</feature>
<dbReference type="Gene3D" id="3.30.160.60">
    <property type="entry name" value="Classic Zinc Finger"/>
    <property type="match status" value="2"/>
</dbReference>
<dbReference type="Pfam" id="PF00096">
    <property type="entry name" value="zf-C2H2"/>
    <property type="match status" value="2"/>
</dbReference>
<keyword evidence="10" id="KW-1185">Reference proteome</keyword>
<name>A0AAV2SRU3_MEGNR</name>
<evidence type="ECO:0000313" key="10">
    <source>
        <dbReference type="Proteomes" id="UP001497623"/>
    </source>
</evidence>
<keyword evidence="3" id="KW-0677">Repeat</keyword>
<gene>
    <name evidence="9" type="ORF">MNOR_LOCUS39658</name>
</gene>
<feature type="domain" description="C2H2-type" evidence="8">
    <location>
        <begin position="113"/>
        <end position="132"/>
    </location>
</feature>
<comment type="subcellular location">
    <subcellularLocation>
        <location evidence="1">Nucleus</location>
    </subcellularLocation>
</comment>
<organism evidence="9 10">
    <name type="scientific">Meganyctiphanes norvegica</name>
    <name type="common">Northern krill</name>
    <name type="synonym">Thysanopoda norvegica</name>
    <dbReference type="NCBI Taxonomy" id="48144"/>
    <lineage>
        <taxon>Eukaryota</taxon>
        <taxon>Metazoa</taxon>
        <taxon>Ecdysozoa</taxon>
        <taxon>Arthropoda</taxon>
        <taxon>Crustacea</taxon>
        <taxon>Multicrustacea</taxon>
        <taxon>Malacostraca</taxon>
        <taxon>Eumalacostraca</taxon>
        <taxon>Eucarida</taxon>
        <taxon>Euphausiacea</taxon>
        <taxon>Euphausiidae</taxon>
        <taxon>Meganyctiphanes</taxon>
    </lineage>
</organism>
<dbReference type="Proteomes" id="UP001497623">
    <property type="component" value="Unassembled WGS sequence"/>
</dbReference>
<keyword evidence="4 7" id="KW-0863">Zinc-finger</keyword>
<evidence type="ECO:0000313" key="9">
    <source>
        <dbReference type="EMBL" id="CAL4228931.1"/>
    </source>
</evidence>
<feature type="domain" description="C2H2-type" evidence="8">
    <location>
        <begin position="39"/>
        <end position="61"/>
    </location>
</feature>
<evidence type="ECO:0000256" key="4">
    <source>
        <dbReference type="ARBA" id="ARBA00022771"/>
    </source>
</evidence>
<accession>A0AAV2SRU3</accession>
<dbReference type="SMART" id="SM00355">
    <property type="entry name" value="ZnF_C2H2"/>
    <property type="match status" value="2"/>
</dbReference>
<dbReference type="PROSITE" id="PS50157">
    <property type="entry name" value="ZINC_FINGER_C2H2_2"/>
    <property type="match status" value="2"/>
</dbReference>
<dbReference type="InterPro" id="IPR013087">
    <property type="entry name" value="Znf_C2H2_type"/>
</dbReference>
<evidence type="ECO:0000256" key="6">
    <source>
        <dbReference type="ARBA" id="ARBA00023242"/>
    </source>
</evidence>
<keyword evidence="5" id="KW-0862">Zinc</keyword>
<sequence length="132" mass="15374">MKVKLKKVMEIYEEPIALAWENYFVKHVPALTDTEKKSYKCDFCDKAFSQNKQLIIHMATHLRVVIQKLVPCPISMPERDKNSVHKSSQGGTDLSYKNSFKSHLRTHTREKTYQCSQCAETFSNNINLIKHQ</sequence>
<evidence type="ECO:0000256" key="1">
    <source>
        <dbReference type="ARBA" id="ARBA00004123"/>
    </source>
</evidence>
<dbReference type="EMBL" id="CAXKWB010106541">
    <property type="protein sequence ID" value="CAL4228931.1"/>
    <property type="molecule type" value="Genomic_DNA"/>
</dbReference>
<evidence type="ECO:0000256" key="7">
    <source>
        <dbReference type="PROSITE-ProRule" id="PRU00042"/>
    </source>
</evidence>
<dbReference type="PROSITE" id="PS00028">
    <property type="entry name" value="ZINC_FINGER_C2H2_1"/>
    <property type="match status" value="1"/>
</dbReference>
<dbReference type="GO" id="GO:0008270">
    <property type="term" value="F:zinc ion binding"/>
    <property type="evidence" value="ECO:0007669"/>
    <property type="project" value="UniProtKB-KW"/>
</dbReference>
<evidence type="ECO:0000256" key="3">
    <source>
        <dbReference type="ARBA" id="ARBA00022737"/>
    </source>
</evidence>
<dbReference type="GO" id="GO:0000981">
    <property type="term" value="F:DNA-binding transcription factor activity, RNA polymerase II-specific"/>
    <property type="evidence" value="ECO:0007669"/>
    <property type="project" value="TreeGrafter"/>
</dbReference>
<evidence type="ECO:0000259" key="8">
    <source>
        <dbReference type="PROSITE" id="PS50157"/>
    </source>
</evidence>
<dbReference type="GO" id="GO:0000978">
    <property type="term" value="F:RNA polymerase II cis-regulatory region sequence-specific DNA binding"/>
    <property type="evidence" value="ECO:0007669"/>
    <property type="project" value="TreeGrafter"/>
</dbReference>
<reference evidence="9 10" key="1">
    <citation type="submission" date="2024-05" db="EMBL/GenBank/DDBJ databases">
        <authorList>
            <person name="Wallberg A."/>
        </authorList>
    </citation>
    <scope>NUCLEOTIDE SEQUENCE [LARGE SCALE GENOMIC DNA]</scope>
</reference>
<evidence type="ECO:0000256" key="2">
    <source>
        <dbReference type="ARBA" id="ARBA00022723"/>
    </source>
</evidence>
<dbReference type="PANTHER" id="PTHR23226:SF416">
    <property type="entry name" value="FI01424P"/>
    <property type="match status" value="1"/>
</dbReference>
<keyword evidence="6" id="KW-0539">Nucleus</keyword>